<feature type="domain" description="Zinc finger CGNR" evidence="1">
    <location>
        <begin position="160"/>
        <end position="200"/>
    </location>
</feature>
<dbReference type="InterPro" id="IPR023286">
    <property type="entry name" value="ABATE_dom_sf"/>
</dbReference>
<keyword evidence="3" id="KW-1185">Reference proteome</keyword>
<dbReference type="PANTHER" id="PTHR35525:SF3">
    <property type="entry name" value="BLL6575 PROTEIN"/>
    <property type="match status" value="1"/>
</dbReference>
<evidence type="ECO:0000313" key="3">
    <source>
        <dbReference type="Proteomes" id="UP000290365"/>
    </source>
</evidence>
<dbReference type="Pfam" id="PF11706">
    <property type="entry name" value="zf-CGNR"/>
    <property type="match status" value="1"/>
</dbReference>
<reference evidence="2 3" key="1">
    <citation type="submission" date="2019-01" db="EMBL/GenBank/DDBJ databases">
        <title>Ktedonosporobacter rubrisoli SCAWS-G2.</title>
        <authorList>
            <person name="Huang Y."/>
            <person name="Yan B."/>
        </authorList>
    </citation>
    <scope>NUCLEOTIDE SEQUENCE [LARGE SCALE GENOMIC DNA]</scope>
    <source>
        <strain evidence="2 3">SCAWS-G2</strain>
    </source>
</reference>
<accession>A0A4P6JWR7</accession>
<dbReference type="SUPFAM" id="SSF160904">
    <property type="entry name" value="Jann2411-like"/>
    <property type="match status" value="1"/>
</dbReference>
<dbReference type="Proteomes" id="UP000290365">
    <property type="component" value="Chromosome"/>
</dbReference>
<evidence type="ECO:0000259" key="1">
    <source>
        <dbReference type="Pfam" id="PF11706"/>
    </source>
</evidence>
<sequence length="205" mass="22394">MKSITTSSESPVTFLGARPAREKTFGFATGRPCLWLAATVGDRGAQAFERLQSPADLSRWCGEAKLVEAAPYVTEAELEAARVLREAIYRAALARREGSAPMPADRETINFWAAQPALIPQLSEDGRTCSRSAPQPIQAVLALLARDAVELFASPEAEKLKICARPACASLFLDTSHPQQRRWCSMNTCGNKAKKLAYRGQRAKD</sequence>
<name>A0A4P6JWR7_KTERU</name>
<dbReference type="RefSeq" id="WP_129891234.1">
    <property type="nucleotide sequence ID" value="NZ_CP035758.1"/>
</dbReference>
<dbReference type="AlphaFoldDB" id="A0A4P6JWR7"/>
<dbReference type="PANTHER" id="PTHR35525">
    <property type="entry name" value="BLL6575 PROTEIN"/>
    <property type="match status" value="1"/>
</dbReference>
<dbReference type="InterPro" id="IPR021005">
    <property type="entry name" value="Znf_CGNR"/>
</dbReference>
<evidence type="ECO:0000313" key="2">
    <source>
        <dbReference type="EMBL" id="QBD80168.1"/>
    </source>
</evidence>
<proteinExistence type="predicted"/>
<dbReference type="EMBL" id="CP035758">
    <property type="protein sequence ID" value="QBD80168.1"/>
    <property type="molecule type" value="Genomic_DNA"/>
</dbReference>
<dbReference type="OrthoDB" id="123307at2"/>
<organism evidence="2 3">
    <name type="scientific">Ktedonosporobacter rubrisoli</name>
    <dbReference type="NCBI Taxonomy" id="2509675"/>
    <lineage>
        <taxon>Bacteria</taxon>
        <taxon>Bacillati</taxon>
        <taxon>Chloroflexota</taxon>
        <taxon>Ktedonobacteria</taxon>
        <taxon>Ktedonobacterales</taxon>
        <taxon>Ktedonosporobacteraceae</taxon>
        <taxon>Ktedonosporobacter</taxon>
    </lineage>
</organism>
<dbReference type="Gene3D" id="1.10.3300.10">
    <property type="entry name" value="Jann2411-like domain"/>
    <property type="match status" value="1"/>
</dbReference>
<dbReference type="Pfam" id="PF07336">
    <property type="entry name" value="ABATE"/>
    <property type="match status" value="1"/>
</dbReference>
<dbReference type="InterPro" id="IPR010852">
    <property type="entry name" value="ABATE"/>
</dbReference>
<dbReference type="KEGG" id="kbs:EPA93_31000"/>
<protein>
    <recommendedName>
        <fullName evidence="1">Zinc finger CGNR domain-containing protein</fullName>
    </recommendedName>
</protein>
<gene>
    <name evidence="2" type="ORF">EPA93_31000</name>
</gene>